<sequence>MNVIQFKLPGNFKPKSKAYRGRKKGPVWATPETLFTLCEIVLRKLLLPVASRRKFWSTVISFLPNETARFAIWHQVFCPEDFNQHLRSTVNYASHWALLSSERPPTGTNIRVGSLVRNKITQLLLDLDYCSSSGSECLLPQVGGQMAHFGTASREPYKTGEILPTELSPLASTCSCYRCYRCITDQYGYRRSLMARQRVAAPQLMVLGRGQMMNPRSSCPVQINDVISCGRCRAKL</sequence>
<evidence type="ECO:0000313" key="1">
    <source>
        <dbReference type="EMBL" id="KAL1376885.1"/>
    </source>
</evidence>
<dbReference type="EMBL" id="JBEHCU010011323">
    <property type="protein sequence ID" value="KAL1376885.1"/>
    <property type="molecule type" value="Genomic_DNA"/>
</dbReference>
<proteinExistence type="predicted"/>
<keyword evidence="2" id="KW-1185">Reference proteome</keyword>
<comment type="caution">
    <text evidence="1">The sequence shown here is derived from an EMBL/GenBank/DDBJ whole genome shotgun (WGS) entry which is preliminary data.</text>
</comment>
<name>A0ABD1CKG2_CULPP</name>
<organism evidence="1 2">
    <name type="scientific">Culex pipiens pipiens</name>
    <name type="common">Northern house mosquito</name>
    <dbReference type="NCBI Taxonomy" id="38569"/>
    <lineage>
        <taxon>Eukaryota</taxon>
        <taxon>Metazoa</taxon>
        <taxon>Ecdysozoa</taxon>
        <taxon>Arthropoda</taxon>
        <taxon>Hexapoda</taxon>
        <taxon>Insecta</taxon>
        <taxon>Pterygota</taxon>
        <taxon>Neoptera</taxon>
        <taxon>Endopterygota</taxon>
        <taxon>Diptera</taxon>
        <taxon>Nematocera</taxon>
        <taxon>Culicoidea</taxon>
        <taxon>Culicidae</taxon>
        <taxon>Culicinae</taxon>
        <taxon>Culicini</taxon>
        <taxon>Culex</taxon>
        <taxon>Culex</taxon>
    </lineage>
</organism>
<dbReference type="AlphaFoldDB" id="A0ABD1CKG2"/>
<reference evidence="1 2" key="1">
    <citation type="submission" date="2024-05" db="EMBL/GenBank/DDBJ databases">
        <title>Culex pipiens pipiens assembly and annotation.</title>
        <authorList>
            <person name="Alout H."/>
            <person name="Durand T."/>
        </authorList>
    </citation>
    <scope>NUCLEOTIDE SEQUENCE [LARGE SCALE GENOMIC DNA]</scope>
    <source>
        <strain evidence="1">HA-2024</strain>
        <tissue evidence="1">Whole body</tissue>
    </source>
</reference>
<evidence type="ECO:0000313" key="2">
    <source>
        <dbReference type="Proteomes" id="UP001562425"/>
    </source>
</evidence>
<gene>
    <name evidence="1" type="ORF">pipiens_016623</name>
</gene>
<protein>
    <submittedName>
        <fullName evidence="1">Uncharacterized protein</fullName>
    </submittedName>
</protein>
<dbReference type="Proteomes" id="UP001562425">
    <property type="component" value="Unassembled WGS sequence"/>
</dbReference>
<accession>A0ABD1CKG2</accession>